<dbReference type="InterPro" id="IPR050638">
    <property type="entry name" value="AA-Vitamin_Transporters"/>
</dbReference>
<feature type="transmembrane region" description="Helical" evidence="7">
    <location>
        <begin position="272"/>
        <end position="292"/>
    </location>
</feature>
<keyword evidence="3" id="KW-1003">Cell membrane</keyword>
<evidence type="ECO:0000256" key="6">
    <source>
        <dbReference type="ARBA" id="ARBA00023136"/>
    </source>
</evidence>
<evidence type="ECO:0000256" key="7">
    <source>
        <dbReference type="SAM" id="Phobius"/>
    </source>
</evidence>
<reference evidence="9 10" key="1">
    <citation type="journal article" date="2014" name="Genome Announc.">
        <title>Draft Genome Sequence of Paenibacillus pini JCM 16418T, Isolated from the Rhizosphere of Pine Tree.</title>
        <authorList>
            <person name="Yuki M."/>
            <person name="Oshima K."/>
            <person name="Suda W."/>
            <person name="Oshida Y."/>
            <person name="Kitamura K."/>
            <person name="Iida Y."/>
            <person name="Hattori M."/>
            <person name="Ohkuma M."/>
        </authorList>
    </citation>
    <scope>NUCLEOTIDE SEQUENCE [LARGE SCALE GENOMIC DNA]</scope>
    <source>
        <strain evidence="9 10">JCM 16418</strain>
    </source>
</reference>
<name>W7YM50_9BACL</name>
<dbReference type="PANTHER" id="PTHR32322:SF18">
    <property type="entry name" value="S-ADENOSYLMETHIONINE_S-ADENOSYLHOMOCYSTEINE TRANSPORTER"/>
    <property type="match status" value="1"/>
</dbReference>
<evidence type="ECO:0000256" key="3">
    <source>
        <dbReference type="ARBA" id="ARBA00022475"/>
    </source>
</evidence>
<proteinExistence type="inferred from homology"/>
<feature type="transmembrane region" description="Helical" evidence="7">
    <location>
        <begin position="130"/>
        <end position="147"/>
    </location>
</feature>
<feature type="transmembrane region" description="Helical" evidence="7">
    <location>
        <begin position="39"/>
        <end position="57"/>
    </location>
</feature>
<organism evidence="9 10">
    <name type="scientific">Paenibacillus pini JCM 16418</name>
    <dbReference type="NCBI Taxonomy" id="1236976"/>
    <lineage>
        <taxon>Bacteria</taxon>
        <taxon>Bacillati</taxon>
        <taxon>Bacillota</taxon>
        <taxon>Bacilli</taxon>
        <taxon>Bacillales</taxon>
        <taxon>Paenibacillaceae</taxon>
        <taxon>Paenibacillus</taxon>
    </lineage>
</organism>
<sequence length="302" mass="32697">MVSSLAATMLWGSALPVIKLSYAHIGIEPGDTFEQWLFAGYRFTLAGLMLVLLSMLLNRKRRDNITTLPWPRLLRLGVVQTLLQYLVLYVGLSYSSGVEGSILVGSTSLFQILSARLLDNRERLNAGKWFGLLMGFSGILVIGFAQQGMHVTFGIGSVLLLASAIFGGFGNVLAKRESGYESVISLTGKQMLVGGLGLLILGALNTGLTPFHLDAEGWGLLMYLSLLSAAGFALWNTVMKYNDVGKVSLYLFLIPVFGVLLSTLLLGEKLSIWIGASLLLVVTGIIIANRAGRKKVENIVRN</sequence>
<feature type="domain" description="EamA" evidence="8">
    <location>
        <begin position="155"/>
        <end position="289"/>
    </location>
</feature>
<comment type="similarity">
    <text evidence="2">Belongs to the EamA transporter family.</text>
</comment>
<evidence type="ECO:0000313" key="10">
    <source>
        <dbReference type="Proteomes" id="UP000019364"/>
    </source>
</evidence>
<keyword evidence="4 7" id="KW-0812">Transmembrane</keyword>
<evidence type="ECO:0000256" key="1">
    <source>
        <dbReference type="ARBA" id="ARBA00004651"/>
    </source>
</evidence>
<feature type="transmembrane region" description="Helical" evidence="7">
    <location>
        <begin position="247"/>
        <end position="266"/>
    </location>
</feature>
<dbReference type="SUPFAM" id="SSF103481">
    <property type="entry name" value="Multidrug resistance efflux transporter EmrE"/>
    <property type="match status" value="2"/>
</dbReference>
<feature type="transmembrane region" description="Helical" evidence="7">
    <location>
        <begin position="217"/>
        <end position="235"/>
    </location>
</feature>
<gene>
    <name evidence="9" type="ORF">JCM16418_2734</name>
</gene>
<feature type="transmembrane region" description="Helical" evidence="7">
    <location>
        <begin position="153"/>
        <end position="174"/>
    </location>
</feature>
<protein>
    <submittedName>
        <fullName evidence="9">Transporter, EamA family</fullName>
    </submittedName>
</protein>
<dbReference type="InterPro" id="IPR037185">
    <property type="entry name" value="EmrE-like"/>
</dbReference>
<accession>W7YM50</accession>
<feature type="domain" description="EamA" evidence="8">
    <location>
        <begin position="5"/>
        <end position="143"/>
    </location>
</feature>
<dbReference type="PANTHER" id="PTHR32322">
    <property type="entry name" value="INNER MEMBRANE TRANSPORTER"/>
    <property type="match status" value="1"/>
</dbReference>
<dbReference type="eggNOG" id="COG0697">
    <property type="taxonomic scope" value="Bacteria"/>
</dbReference>
<feature type="transmembrane region" description="Helical" evidence="7">
    <location>
        <begin position="186"/>
        <end position="205"/>
    </location>
</feature>
<keyword evidence="5 7" id="KW-1133">Transmembrane helix</keyword>
<dbReference type="GO" id="GO:0005886">
    <property type="term" value="C:plasma membrane"/>
    <property type="evidence" value="ECO:0007669"/>
    <property type="project" value="UniProtKB-SubCell"/>
</dbReference>
<keyword evidence="6 7" id="KW-0472">Membrane</keyword>
<keyword evidence="10" id="KW-1185">Reference proteome</keyword>
<dbReference type="STRING" id="1236976.JCM16418_2734"/>
<evidence type="ECO:0000256" key="4">
    <source>
        <dbReference type="ARBA" id="ARBA00022692"/>
    </source>
</evidence>
<dbReference type="Pfam" id="PF00892">
    <property type="entry name" value="EamA"/>
    <property type="match status" value="2"/>
</dbReference>
<dbReference type="EMBL" id="BAVZ01000007">
    <property type="protein sequence ID" value="GAF08648.1"/>
    <property type="molecule type" value="Genomic_DNA"/>
</dbReference>
<dbReference type="AlphaFoldDB" id="W7YM50"/>
<dbReference type="Proteomes" id="UP000019364">
    <property type="component" value="Unassembled WGS sequence"/>
</dbReference>
<evidence type="ECO:0000256" key="5">
    <source>
        <dbReference type="ARBA" id="ARBA00022989"/>
    </source>
</evidence>
<dbReference type="InterPro" id="IPR000620">
    <property type="entry name" value="EamA_dom"/>
</dbReference>
<evidence type="ECO:0000256" key="2">
    <source>
        <dbReference type="ARBA" id="ARBA00007362"/>
    </source>
</evidence>
<evidence type="ECO:0000259" key="8">
    <source>
        <dbReference type="Pfam" id="PF00892"/>
    </source>
</evidence>
<evidence type="ECO:0000313" key="9">
    <source>
        <dbReference type="EMBL" id="GAF08648.1"/>
    </source>
</evidence>
<comment type="subcellular location">
    <subcellularLocation>
        <location evidence="1">Cell membrane</location>
        <topology evidence="1">Multi-pass membrane protein</topology>
    </subcellularLocation>
</comment>
<comment type="caution">
    <text evidence="9">The sequence shown here is derived from an EMBL/GenBank/DDBJ whole genome shotgun (WGS) entry which is preliminary data.</text>
</comment>